<dbReference type="InterPro" id="IPR012910">
    <property type="entry name" value="Plug_dom"/>
</dbReference>
<dbReference type="InterPro" id="IPR036942">
    <property type="entry name" value="Beta-barrel_TonB_sf"/>
</dbReference>
<dbReference type="Pfam" id="PF13715">
    <property type="entry name" value="CarbopepD_reg_2"/>
    <property type="match status" value="1"/>
</dbReference>
<dbReference type="RefSeq" id="WP_131840281.1">
    <property type="nucleotide sequence ID" value="NZ_SLWB01000017.1"/>
</dbReference>
<comment type="caution">
    <text evidence="11">The sequence shown here is derived from an EMBL/GenBank/DDBJ whole genome shotgun (WGS) entry which is preliminary data.</text>
</comment>
<name>A0A4R2E4T0_9BACT</name>
<dbReference type="OrthoDB" id="9764669at2"/>
<dbReference type="PANTHER" id="PTHR30069:SF29">
    <property type="entry name" value="HEMOGLOBIN AND HEMOGLOBIN-HAPTOGLOBIN-BINDING PROTEIN 1-RELATED"/>
    <property type="match status" value="1"/>
</dbReference>
<evidence type="ECO:0000313" key="12">
    <source>
        <dbReference type="Proteomes" id="UP000294830"/>
    </source>
</evidence>
<dbReference type="Proteomes" id="UP000294830">
    <property type="component" value="Unassembled WGS sequence"/>
</dbReference>
<dbReference type="GO" id="GO:0009279">
    <property type="term" value="C:cell outer membrane"/>
    <property type="evidence" value="ECO:0007669"/>
    <property type="project" value="UniProtKB-SubCell"/>
</dbReference>
<evidence type="ECO:0000256" key="2">
    <source>
        <dbReference type="ARBA" id="ARBA00022448"/>
    </source>
</evidence>
<proteinExistence type="inferred from homology"/>
<comment type="subcellular location">
    <subcellularLocation>
        <location evidence="1 8">Cell outer membrane</location>
        <topology evidence="1 8">Multi-pass membrane protein</topology>
    </subcellularLocation>
</comment>
<keyword evidence="6 8" id="KW-0472">Membrane</keyword>
<evidence type="ECO:0000256" key="7">
    <source>
        <dbReference type="ARBA" id="ARBA00023237"/>
    </source>
</evidence>
<dbReference type="InterPro" id="IPR039426">
    <property type="entry name" value="TonB-dep_rcpt-like"/>
</dbReference>
<keyword evidence="7 8" id="KW-0998">Cell outer membrane</keyword>
<keyword evidence="12" id="KW-1185">Reference proteome</keyword>
<dbReference type="InterPro" id="IPR037066">
    <property type="entry name" value="Plug_dom_sf"/>
</dbReference>
<keyword evidence="2 8" id="KW-0813">Transport</keyword>
<evidence type="ECO:0000256" key="4">
    <source>
        <dbReference type="ARBA" id="ARBA00022692"/>
    </source>
</evidence>
<evidence type="ECO:0000256" key="8">
    <source>
        <dbReference type="PROSITE-ProRule" id="PRU01360"/>
    </source>
</evidence>
<comment type="similarity">
    <text evidence="8">Belongs to the TonB-dependent receptor family.</text>
</comment>
<evidence type="ECO:0000259" key="10">
    <source>
        <dbReference type="Pfam" id="PF07715"/>
    </source>
</evidence>
<dbReference type="InterPro" id="IPR023997">
    <property type="entry name" value="TonB-dep_OMP_SusC/RagA_CS"/>
</dbReference>
<protein>
    <submittedName>
        <fullName evidence="11">TonB-linked SusC/RagA family outer membrane protein</fullName>
    </submittedName>
</protein>
<dbReference type="GO" id="GO:0044718">
    <property type="term" value="P:siderophore transmembrane transport"/>
    <property type="evidence" value="ECO:0007669"/>
    <property type="project" value="TreeGrafter"/>
</dbReference>
<evidence type="ECO:0000256" key="3">
    <source>
        <dbReference type="ARBA" id="ARBA00022452"/>
    </source>
</evidence>
<reference evidence="11 12" key="1">
    <citation type="submission" date="2019-03" db="EMBL/GenBank/DDBJ databases">
        <title>Genomic Encyclopedia of Archaeal and Bacterial Type Strains, Phase II (KMG-II): from individual species to whole genera.</title>
        <authorList>
            <person name="Goeker M."/>
        </authorList>
    </citation>
    <scope>NUCLEOTIDE SEQUENCE [LARGE SCALE GENOMIC DNA]</scope>
    <source>
        <strain evidence="11 12">RL-C</strain>
    </source>
</reference>
<feature type="signal peptide" evidence="9">
    <location>
        <begin position="1"/>
        <end position="23"/>
    </location>
</feature>
<keyword evidence="3 8" id="KW-1134">Transmembrane beta strand</keyword>
<evidence type="ECO:0000256" key="9">
    <source>
        <dbReference type="SAM" id="SignalP"/>
    </source>
</evidence>
<dbReference type="NCBIfam" id="TIGR04056">
    <property type="entry name" value="OMP_RagA_SusC"/>
    <property type="match status" value="1"/>
</dbReference>
<dbReference type="InterPro" id="IPR023996">
    <property type="entry name" value="TonB-dep_OMP_SusC/RagA"/>
</dbReference>
<feature type="domain" description="TonB-dependent receptor plug" evidence="10">
    <location>
        <begin position="136"/>
        <end position="256"/>
    </location>
</feature>
<dbReference type="NCBIfam" id="TIGR04057">
    <property type="entry name" value="SusC_RagA_signa"/>
    <property type="match status" value="1"/>
</dbReference>
<dbReference type="Gene3D" id="2.60.40.1120">
    <property type="entry name" value="Carboxypeptidase-like, regulatory domain"/>
    <property type="match status" value="1"/>
</dbReference>
<dbReference type="Gene3D" id="2.170.130.10">
    <property type="entry name" value="TonB-dependent receptor, plug domain"/>
    <property type="match status" value="1"/>
</dbReference>
<dbReference type="GO" id="GO:0015344">
    <property type="term" value="F:siderophore uptake transmembrane transporter activity"/>
    <property type="evidence" value="ECO:0007669"/>
    <property type="project" value="TreeGrafter"/>
</dbReference>
<dbReference type="PROSITE" id="PS52016">
    <property type="entry name" value="TONB_DEPENDENT_REC_3"/>
    <property type="match status" value="1"/>
</dbReference>
<feature type="chain" id="PRO_5020605960" evidence="9">
    <location>
        <begin position="24"/>
        <end position="1033"/>
    </location>
</feature>
<dbReference type="SUPFAM" id="SSF56935">
    <property type="entry name" value="Porins"/>
    <property type="match status" value="1"/>
</dbReference>
<dbReference type="AlphaFoldDB" id="A0A4R2E4T0"/>
<dbReference type="EMBL" id="SLWB01000017">
    <property type="protein sequence ID" value="TCN62873.1"/>
    <property type="molecule type" value="Genomic_DNA"/>
</dbReference>
<evidence type="ECO:0000313" key="11">
    <source>
        <dbReference type="EMBL" id="TCN62873.1"/>
    </source>
</evidence>
<gene>
    <name evidence="11" type="ORF">CLV25_1178</name>
</gene>
<organism evidence="11 12">
    <name type="scientific">Acetobacteroides hydrogenigenes</name>
    <dbReference type="NCBI Taxonomy" id="979970"/>
    <lineage>
        <taxon>Bacteria</taxon>
        <taxon>Pseudomonadati</taxon>
        <taxon>Bacteroidota</taxon>
        <taxon>Bacteroidia</taxon>
        <taxon>Bacteroidales</taxon>
        <taxon>Rikenellaceae</taxon>
        <taxon>Acetobacteroides</taxon>
    </lineage>
</organism>
<dbReference type="SUPFAM" id="SSF49464">
    <property type="entry name" value="Carboxypeptidase regulatory domain-like"/>
    <property type="match status" value="1"/>
</dbReference>
<keyword evidence="5 9" id="KW-0732">Signal</keyword>
<dbReference type="InterPro" id="IPR008969">
    <property type="entry name" value="CarboxyPept-like_regulatory"/>
</dbReference>
<evidence type="ECO:0000256" key="5">
    <source>
        <dbReference type="ARBA" id="ARBA00022729"/>
    </source>
</evidence>
<sequence length="1033" mass="114563">MKITTRKSIAFACMLLVALIGQAETSVAKENKEILPPNSQQSTEVKGKVVDKSGNPIVGATIAVKGTGKGVATLNNGTFTLKIGPNDKVLIVSFVGMKSVEIAAPRNGVPITITMEDDAQMIEDVIITGYGTYKKSAYAGSAASVKTEALKDIPTTNLSQMLQGVATGVTLTGSSNQPGSAAQIRIRGMGSFNASNDPLYVIDGVPVTSGNISTLGTSNGGLDIMSTINPSDIENITVIKDAAAASLYGSRAANGVILIKTKSGKSGKPTFSFKGDWGFTDFATRYRTPMGGEERRNLIYEGLINQATIQNDLSAADAKTYADSKIDEYAPKPWNGWADWEDILFRKGFHQNYEVSATGGSDKLKYYTSIGYTQQEGVSYQSELERISGRLNVSYKMTPKLELGANILFSEVQQDVNTEGSVYTSPLYSSKNTVTPSNAPFNQDGSYATDFPRNGDRNPKSTADLNYDKEWINRSFNTVFGSYDLTSNLKIKSTFSYDFSINKGRSWRDPRTSDGAKDNGRTDKVYSDRKYWVWTNILSFEKTFKEKHNVDAVIGYEVDSKFRDELYGTKKNFPSINDRDIENGSIPYAVGGYFRQTRMVSYISKLNYNYDNKYYLGGSFRRDGSSKLASKNRWGNFWSVSGAWRVTGEDFMNSISNIITDMKLRASYGVNATLPSDYYGYLNLTSYGNDYYGVPGIAESQIAYENLTWESNYNINLGIDLSLFNRINLTAEWYQRKTKDLLIDKPLTLTSGFSTILTNEGQMLNRGIEVDIKTTNIQQKDFNWTTFINISHNKNEILRLDGVQQQIPSGSQIRKVGSPYYTLYLREFAGINPSNGMPQFYTNTVDANGKLVKDITEDPSKANPIVGKSISPKLTGGISNYINYKFIDLGFTFSYSLGGYSYDNGAQKLEHGGSEPDGNIPTYYRDRWKKAGDHAKYEIFIVDNSMAMSDWSSTRRVHSTDHLRLKNFTVGASLPSRWAKSISLTKARVFFSASNLLTWAAYDDYDPEVPESGSVYFELPPLKTLTFGVELNF</sequence>
<evidence type="ECO:0000256" key="1">
    <source>
        <dbReference type="ARBA" id="ARBA00004571"/>
    </source>
</evidence>
<keyword evidence="4 8" id="KW-0812">Transmembrane</keyword>
<evidence type="ECO:0000256" key="6">
    <source>
        <dbReference type="ARBA" id="ARBA00023136"/>
    </source>
</evidence>
<accession>A0A4R2E4T0</accession>
<dbReference type="PANTHER" id="PTHR30069">
    <property type="entry name" value="TONB-DEPENDENT OUTER MEMBRANE RECEPTOR"/>
    <property type="match status" value="1"/>
</dbReference>
<dbReference type="Gene3D" id="2.40.170.20">
    <property type="entry name" value="TonB-dependent receptor, beta-barrel domain"/>
    <property type="match status" value="1"/>
</dbReference>
<dbReference type="Pfam" id="PF07715">
    <property type="entry name" value="Plug"/>
    <property type="match status" value="1"/>
</dbReference>